<name>A0A9P5LHS1_9HYPO</name>
<protein>
    <submittedName>
        <fullName evidence="2">Uncharacterized protein</fullName>
    </submittedName>
</protein>
<reference evidence="2" key="1">
    <citation type="submission" date="2020-03" db="EMBL/GenBank/DDBJ databases">
        <title>Draft Genome Sequence of Cylindrodendrum hubeiense.</title>
        <authorList>
            <person name="Buettner E."/>
            <person name="Kellner H."/>
        </authorList>
    </citation>
    <scope>NUCLEOTIDE SEQUENCE</scope>
    <source>
        <strain evidence="2">IHI 201604</strain>
    </source>
</reference>
<dbReference type="OrthoDB" id="5105828at2759"/>
<dbReference type="EMBL" id="JAANBB010000092">
    <property type="protein sequence ID" value="KAF7550737.1"/>
    <property type="molecule type" value="Genomic_DNA"/>
</dbReference>
<dbReference type="Proteomes" id="UP000722485">
    <property type="component" value="Unassembled WGS sequence"/>
</dbReference>
<dbReference type="AlphaFoldDB" id="A0A9P5LHS1"/>
<gene>
    <name evidence="2" type="ORF">G7Z17_g5522</name>
</gene>
<accession>A0A9P5LHS1</accession>
<organism evidence="2 3">
    <name type="scientific">Cylindrodendrum hubeiense</name>
    <dbReference type="NCBI Taxonomy" id="595255"/>
    <lineage>
        <taxon>Eukaryota</taxon>
        <taxon>Fungi</taxon>
        <taxon>Dikarya</taxon>
        <taxon>Ascomycota</taxon>
        <taxon>Pezizomycotina</taxon>
        <taxon>Sordariomycetes</taxon>
        <taxon>Hypocreomycetidae</taxon>
        <taxon>Hypocreales</taxon>
        <taxon>Nectriaceae</taxon>
        <taxon>Cylindrodendrum</taxon>
    </lineage>
</organism>
<feature type="compositionally biased region" description="Basic and acidic residues" evidence="1">
    <location>
        <begin position="453"/>
        <end position="462"/>
    </location>
</feature>
<feature type="compositionally biased region" description="Polar residues" evidence="1">
    <location>
        <begin position="418"/>
        <end position="437"/>
    </location>
</feature>
<sequence length="462" mass="52225">MVGRPVNSRARRARAYGSRRVTRSAAMNGGDSDGGQVPVEPPMSQAQKMAIKAISDMWSTYASNVKRGLRNRPHTSSEDFFGNGGCGSPDPTQFAEFWGADDESRLMEEWNHSLMKHCIGMIGDNHWELKTLWKISIRLFGIDPLQVMEIPHDLEVSTSDNDTVKFNGQDLNNPIWSKGFCFKLGRIMCHPFWRGRQAQVMMTFVIQYAVKCRQDDRRIPHSRNPTSCKILDQLFSQEIPSGMSIHQWHVHLRKQEDLELKARVAPCIESDLLFHLGTAIVPDARRNLQDPSVVTTLDLTRVITALETLHTDGLPINMPTEGAYQLLVEARGTRSMPVGVEELQRAYSNCWLNQRRRCTVAQRRQVEEDNRPGAPGVLGRAMPEAQYVICQEVIGEDDPQQDIKPQPTPISPVASGSDGRQTVASQTSVKDSPSVSQRRFKRSWSELEYSEQTEERKWASPE</sequence>
<comment type="caution">
    <text evidence="2">The sequence shown here is derived from an EMBL/GenBank/DDBJ whole genome shotgun (WGS) entry which is preliminary data.</text>
</comment>
<keyword evidence="3" id="KW-1185">Reference proteome</keyword>
<feature type="region of interest" description="Disordered" evidence="1">
    <location>
        <begin position="1"/>
        <end position="46"/>
    </location>
</feature>
<evidence type="ECO:0000256" key="1">
    <source>
        <dbReference type="SAM" id="MobiDB-lite"/>
    </source>
</evidence>
<evidence type="ECO:0000313" key="3">
    <source>
        <dbReference type="Proteomes" id="UP000722485"/>
    </source>
</evidence>
<proteinExistence type="predicted"/>
<evidence type="ECO:0000313" key="2">
    <source>
        <dbReference type="EMBL" id="KAF7550737.1"/>
    </source>
</evidence>
<feature type="region of interest" description="Disordered" evidence="1">
    <location>
        <begin position="398"/>
        <end position="462"/>
    </location>
</feature>